<dbReference type="EMBL" id="KV441557">
    <property type="protein sequence ID" value="OAG01379.1"/>
    <property type="molecule type" value="Genomic_DNA"/>
</dbReference>
<feature type="compositionally biased region" description="Low complexity" evidence="1">
    <location>
        <begin position="58"/>
        <end position="71"/>
    </location>
</feature>
<proteinExistence type="predicted"/>
<dbReference type="AlphaFoldDB" id="A0A177C393"/>
<dbReference type="Proteomes" id="UP000077069">
    <property type="component" value="Unassembled WGS sequence"/>
</dbReference>
<sequence>MRASVVQPPLAAVSLAAGGAFFSPERAPTALFGAEQHHLRRLCAAWPPRWGGRATKPAADARSSGVRGGARSRSRGLDKCVPKNRGSKTASERQDDVCASARRGGDVTPEGRMPWMGRGTQRTASPFIKRAKASAGGSPVGHSL</sequence>
<dbReference type="GeneID" id="28769017"/>
<keyword evidence="3" id="KW-1185">Reference proteome</keyword>
<protein>
    <submittedName>
        <fullName evidence="2">Uncharacterized protein</fullName>
    </submittedName>
</protein>
<evidence type="ECO:0000313" key="2">
    <source>
        <dbReference type="EMBL" id="OAG01379.1"/>
    </source>
</evidence>
<dbReference type="InParanoid" id="A0A177C393"/>
<dbReference type="RefSeq" id="XP_018031744.1">
    <property type="nucleotide sequence ID" value="XM_018185531.1"/>
</dbReference>
<name>A0A177C393_9PLEO</name>
<accession>A0A177C393</accession>
<evidence type="ECO:0000256" key="1">
    <source>
        <dbReference type="SAM" id="MobiDB-lite"/>
    </source>
</evidence>
<gene>
    <name evidence="2" type="ORF">CC84DRAFT_190492</name>
</gene>
<organism evidence="2 3">
    <name type="scientific">Paraphaeosphaeria sporulosa</name>
    <dbReference type="NCBI Taxonomy" id="1460663"/>
    <lineage>
        <taxon>Eukaryota</taxon>
        <taxon>Fungi</taxon>
        <taxon>Dikarya</taxon>
        <taxon>Ascomycota</taxon>
        <taxon>Pezizomycotina</taxon>
        <taxon>Dothideomycetes</taxon>
        <taxon>Pleosporomycetidae</taxon>
        <taxon>Pleosporales</taxon>
        <taxon>Massarineae</taxon>
        <taxon>Didymosphaeriaceae</taxon>
        <taxon>Paraphaeosphaeria</taxon>
    </lineage>
</organism>
<evidence type="ECO:0000313" key="3">
    <source>
        <dbReference type="Proteomes" id="UP000077069"/>
    </source>
</evidence>
<reference evidence="2 3" key="1">
    <citation type="submission" date="2016-05" db="EMBL/GenBank/DDBJ databases">
        <title>Comparative analysis of secretome profiles of manganese(II)-oxidizing ascomycete fungi.</title>
        <authorList>
            <consortium name="DOE Joint Genome Institute"/>
            <person name="Zeiner C.A."/>
            <person name="Purvine S.O."/>
            <person name="Zink E.M."/>
            <person name="Wu S."/>
            <person name="Pasa-Tolic L."/>
            <person name="Chaput D.L."/>
            <person name="Haridas S."/>
            <person name="Grigoriev I.V."/>
            <person name="Santelli C.M."/>
            <person name="Hansel C.M."/>
        </authorList>
    </citation>
    <scope>NUCLEOTIDE SEQUENCE [LARGE SCALE GENOMIC DNA]</scope>
    <source>
        <strain evidence="2 3">AP3s5-JAC2a</strain>
    </source>
</reference>
<feature type="region of interest" description="Disordered" evidence="1">
    <location>
        <begin position="48"/>
        <end position="144"/>
    </location>
</feature>